<dbReference type="Proteomes" id="UP000325517">
    <property type="component" value="Plasmid pPB01"/>
</dbReference>
<reference evidence="3 4" key="1">
    <citation type="submission" date="2018-07" db="EMBL/GenBank/DDBJ databases">
        <title>Complete genome sequence of Psychrobacillus sp. PB01, isolated from iceberg, and comparative genome analysis of Psychrobacillus strains.</title>
        <authorList>
            <person name="Lee P.C."/>
        </authorList>
    </citation>
    <scope>NUCLEOTIDE SEQUENCE [LARGE SCALE GENOMIC DNA]</scope>
    <source>
        <strain evidence="3 4">PB01</strain>
        <plasmid evidence="4">ppb01</plasmid>
    </source>
</reference>
<dbReference type="GO" id="GO:0030288">
    <property type="term" value="C:outer membrane-bounded periplasmic space"/>
    <property type="evidence" value="ECO:0007669"/>
    <property type="project" value="TreeGrafter"/>
</dbReference>
<dbReference type="SUPFAM" id="SSF53187">
    <property type="entry name" value="Zn-dependent exopeptidases"/>
    <property type="match status" value="1"/>
</dbReference>
<protein>
    <submittedName>
        <fullName evidence="3">N-acetylmuramoyl-L-alanine amidase</fullName>
    </submittedName>
</protein>
<name>A0A5J6SUL6_9BACI</name>
<dbReference type="PANTHER" id="PTHR30404:SF0">
    <property type="entry name" value="N-ACETYLMURAMOYL-L-ALANINE AMIDASE AMIC"/>
    <property type="match status" value="1"/>
</dbReference>
<evidence type="ECO:0000259" key="2">
    <source>
        <dbReference type="SMART" id="SM00646"/>
    </source>
</evidence>
<sequence>MLDYGHGGSDPGAVYKNRKEANDNLILGQAVAKLLRAAGIQVDETRTTDKTMSLIERSNAEKKKKYDYFISFHRNAFQPEKAAGVETFIFSMDNSKSKGLATAIQNSIVQCGFVDRGVKTANYHVLEKTNSAALLLEVGFIDNTSDNKLFDSKFDTIAKMIAEAIILNFGIKTLEYCIKCGQKVLNN</sequence>
<keyword evidence="1" id="KW-0378">Hydrolase</keyword>
<evidence type="ECO:0000313" key="4">
    <source>
        <dbReference type="Proteomes" id="UP000325517"/>
    </source>
</evidence>
<evidence type="ECO:0000256" key="1">
    <source>
        <dbReference type="ARBA" id="ARBA00022801"/>
    </source>
</evidence>
<dbReference type="SMART" id="SM00646">
    <property type="entry name" value="Ami_3"/>
    <property type="match status" value="1"/>
</dbReference>
<dbReference type="AlphaFoldDB" id="A0A5J6SUL6"/>
<dbReference type="Gene3D" id="3.40.630.40">
    <property type="entry name" value="Zn-dependent exopeptidases"/>
    <property type="match status" value="1"/>
</dbReference>
<dbReference type="GO" id="GO:0009253">
    <property type="term" value="P:peptidoglycan catabolic process"/>
    <property type="evidence" value="ECO:0007669"/>
    <property type="project" value="InterPro"/>
</dbReference>
<feature type="domain" description="MurNAc-LAA" evidence="2">
    <location>
        <begin position="58"/>
        <end position="166"/>
    </location>
</feature>
<dbReference type="PANTHER" id="PTHR30404">
    <property type="entry name" value="N-ACETYLMURAMOYL-L-ALANINE AMIDASE"/>
    <property type="match status" value="1"/>
</dbReference>
<dbReference type="Pfam" id="PF01520">
    <property type="entry name" value="Amidase_3"/>
    <property type="match status" value="1"/>
</dbReference>
<gene>
    <name evidence="3" type="ORF">PB01_20875</name>
</gene>
<geneLocation type="plasmid" evidence="4">
    <name>ppb01</name>
</geneLocation>
<dbReference type="KEGG" id="psyo:PB01_20875"/>
<dbReference type="CDD" id="cd02696">
    <property type="entry name" value="MurNAc-LAA"/>
    <property type="match status" value="1"/>
</dbReference>
<accession>A0A5J6SUL6</accession>
<keyword evidence="3" id="KW-0614">Plasmid</keyword>
<keyword evidence="4" id="KW-1185">Reference proteome</keyword>
<dbReference type="GO" id="GO:0008745">
    <property type="term" value="F:N-acetylmuramoyl-L-alanine amidase activity"/>
    <property type="evidence" value="ECO:0007669"/>
    <property type="project" value="InterPro"/>
</dbReference>
<proteinExistence type="predicted"/>
<dbReference type="InterPro" id="IPR002508">
    <property type="entry name" value="MurNAc-LAA_cat"/>
</dbReference>
<organism evidence="3 4">
    <name type="scientific">Psychrobacillus glaciei</name>
    <dbReference type="NCBI Taxonomy" id="2283160"/>
    <lineage>
        <taxon>Bacteria</taxon>
        <taxon>Bacillati</taxon>
        <taxon>Bacillota</taxon>
        <taxon>Bacilli</taxon>
        <taxon>Bacillales</taxon>
        <taxon>Bacillaceae</taxon>
        <taxon>Psychrobacillus</taxon>
    </lineage>
</organism>
<dbReference type="InterPro" id="IPR050695">
    <property type="entry name" value="N-acetylmuramoyl_amidase_3"/>
</dbReference>
<dbReference type="RefSeq" id="WP_151702172.1">
    <property type="nucleotide sequence ID" value="NZ_CP031224.1"/>
</dbReference>
<dbReference type="OrthoDB" id="9806267at2"/>
<dbReference type="EMBL" id="CP031224">
    <property type="protein sequence ID" value="QFG01300.1"/>
    <property type="molecule type" value="Genomic_DNA"/>
</dbReference>
<evidence type="ECO:0000313" key="3">
    <source>
        <dbReference type="EMBL" id="QFG01300.1"/>
    </source>
</evidence>